<dbReference type="InterPro" id="IPR050463">
    <property type="entry name" value="Gfo/Idh/MocA_oxidrdct_glycsds"/>
</dbReference>
<protein>
    <submittedName>
        <fullName evidence="4">Gfo/Idh/MocA family oxidoreductase</fullName>
    </submittedName>
</protein>
<dbReference type="Gene3D" id="3.40.50.720">
    <property type="entry name" value="NAD(P)-binding Rossmann-like Domain"/>
    <property type="match status" value="1"/>
</dbReference>
<reference evidence="4" key="2">
    <citation type="journal article" date="2021" name="PeerJ">
        <title>Extensive microbial diversity within the chicken gut microbiome revealed by metagenomics and culture.</title>
        <authorList>
            <person name="Gilroy R."/>
            <person name="Ravi A."/>
            <person name="Getino M."/>
            <person name="Pursley I."/>
            <person name="Horton D.L."/>
            <person name="Alikhan N.F."/>
            <person name="Baker D."/>
            <person name="Gharbi K."/>
            <person name="Hall N."/>
            <person name="Watson M."/>
            <person name="Adriaenssens E.M."/>
            <person name="Foster-Nyarko E."/>
            <person name="Jarju S."/>
            <person name="Secka A."/>
            <person name="Antonio M."/>
            <person name="Oren A."/>
            <person name="Chaudhuri R.R."/>
            <person name="La Ragione R."/>
            <person name="Hildebrand F."/>
            <person name="Pallen M.J."/>
        </authorList>
    </citation>
    <scope>NUCLEOTIDE SEQUENCE</scope>
    <source>
        <strain evidence="4">13766</strain>
    </source>
</reference>
<dbReference type="GO" id="GO:0000166">
    <property type="term" value="F:nucleotide binding"/>
    <property type="evidence" value="ECO:0007669"/>
    <property type="project" value="InterPro"/>
</dbReference>
<evidence type="ECO:0000259" key="2">
    <source>
        <dbReference type="Pfam" id="PF01408"/>
    </source>
</evidence>
<dbReference type="InterPro" id="IPR000683">
    <property type="entry name" value="Gfo/Idh/MocA-like_OxRdtase_N"/>
</dbReference>
<feature type="domain" description="Gfo/Idh/MocA-like oxidoreductase N-terminal" evidence="2">
    <location>
        <begin position="4"/>
        <end position="124"/>
    </location>
</feature>
<keyword evidence="1" id="KW-0560">Oxidoreductase</keyword>
<dbReference type="PANTHER" id="PTHR43818">
    <property type="entry name" value="BCDNA.GH03377"/>
    <property type="match status" value="1"/>
</dbReference>
<name>A0A9D1FZU2_9FIRM</name>
<organism evidence="4 5">
    <name type="scientific">Candidatus Alectryocaccomicrobium excrementavium</name>
    <dbReference type="NCBI Taxonomy" id="2840668"/>
    <lineage>
        <taxon>Bacteria</taxon>
        <taxon>Bacillati</taxon>
        <taxon>Bacillota</taxon>
        <taxon>Clostridia</taxon>
        <taxon>Candidatus Alectryocaccomicrobium</taxon>
    </lineage>
</organism>
<evidence type="ECO:0000256" key="1">
    <source>
        <dbReference type="ARBA" id="ARBA00023002"/>
    </source>
</evidence>
<dbReference type="Pfam" id="PF22725">
    <property type="entry name" value="GFO_IDH_MocA_C3"/>
    <property type="match status" value="1"/>
</dbReference>
<comment type="caution">
    <text evidence="4">The sequence shown here is derived from an EMBL/GenBank/DDBJ whole genome shotgun (WGS) entry which is preliminary data.</text>
</comment>
<dbReference type="AlphaFoldDB" id="A0A9D1FZU2"/>
<dbReference type="GO" id="GO:0016491">
    <property type="term" value="F:oxidoreductase activity"/>
    <property type="evidence" value="ECO:0007669"/>
    <property type="project" value="UniProtKB-KW"/>
</dbReference>
<dbReference type="Pfam" id="PF01408">
    <property type="entry name" value="GFO_IDH_MocA"/>
    <property type="match status" value="1"/>
</dbReference>
<dbReference type="Gene3D" id="3.30.360.10">
    <property type="entry name" value="Dihydrodipicolinate Reductase, domain 2"/>
    <property type="match status" value="1"/>
</dbReference>
<reference evidence="4" key="1">
    <citation type="submission" date="2020-10" db="EMBL/GenBank/DDBJ databases">
        <authorList>
            <person name="Gilroy R."/>
        </authorList>
    </citation>
    <scope>NUCLEOTIDE SEQUENCE</scope>
    <source>
        <strain evidence="4">13766</strain>
    </source>
</reference>
<evidence type="ECO:0000259" key="3">
    <source>
        <dbReference type="Pfam" id="PF22725"/>
    </source>
</evidence>
<feature type="domain" description="GFO/IDH/MocA-like oxidoreductase" evidence="3">
    <location>
        <begin position="135"/>
        <end position="272"/>
    </location>
</feature>
<evidence type="ECO:0000313" key="4">
    <source>
        <dbReference type="EMBL" id="HIS92168.1"/>
    </source>
</evidence>
<evidence type="ECO:0000313" key="5">
    <source>
        <dbReference type="Proteomes" id="UP000824140"/>
    </source>
</evidence>
<dbReference type="SUPFAM" id="SSF55347">
    <property type="entry name" value="Glyceraldehyde-3-phosphate dehydrogenase-like, C-terminal domain"/>
    <property type="match status" value="1"/>
</dbReference>
<proteinExistence type="predicted"/>
<dbReference type="EMBL" id="DVJN01000081">
    <property type="protein sequence ID" value="HIS92168.1"/>
    <property type="molecule type" value="Genomic_DNA"/>
</dbReference>
<sequence>MARIRVGSVGLGGISRGVHLPGIAASPDLELVALCDISEEALRSAREAYGIAPERCFADYRDLVACDDVDVVDISTPNDVHFDVAMAAAQAGKPFCIEKPLTLTAQQADALADAVERYGVKTMVCFSYRYKAAARYARDLVRNGTLGKIYHVDMEYSQAWGLPSFNTPRVWRFHKAETGSGALGDLGSHALDLVRFVTGEEYERVVGHAETFVKERKALCGDGMAPVDVDDFSNMLAQMSSGIAASFRITRFAYGRGNYQRMVVYGEKGSLVYLLDENGAPEDTLDVCLDPLGAENHMFVRVPIPQRYRVDQMQSFADILLNKADGLSATVADGRANMHAVDAALASVEKGEWVDITG</sequence>
<dbReference type="SUPFAM" id="SSF51735">
    <property type="entry name" value="NAD(P)-binding Rossmann-fold domains"/>
    <property type="match status" value="1"/>
</dbReference>
<accession>A0A9D1FZU2</accession>
<dbReference type="Proteomes" id="UP000824140">
    <property type="component" value="Unassembled WGS sequence"/>
</dbReference>
<dbReference type="InterPro" id="IPR036291">
    <property type="entry name" value="NAD(P)-bd_dom_sf"/>
</dbReference>
<gene>
    <name evidence="4" type="ORF">IAA84_04040</name>
</gene>
<dbReference type="PANTHER" id="PTHR43818:SF11">
    <property type="entry name" value="BCDNA.GH03377"/>
    <property type="match status" value="1"/>
</dbReference>
<dbReference type="InterPro" id="IPR055170">
    <property type="entry name" value="GFO_IDH_MocA-like_dom"/>
</dbReference>